<comment type="catalytic activity">
    <reaction evidence="8">
        <text>beta-D-fructose 6-phosphate = dihydroxyacetone + D-glyceraldehyde 3-phosphate</text>
        <dbReference type="Rhea" id="RHEA:28002"/>
        <dbReference type="ChEBI" id="CHEBI:16016"/>
        <dbReference type="ChEBI" id="CHEBI:57634"/>
        <dbReference type="ChEBI" id="CHEBI:59776"/>
    </reaction>
</comment>
<evidence type="ECO:0000313" key="11">
    <source>
        <dbReference type="EMBL" id="KHN97254.1"/>
    </source>
</evidence>
<feature type="region of interest" description="Disordered" evidence="9">
    <location>
        <begin position="83"/>
        <end position="106"/>
    </location>
</feature>
<evidence type="ECO:0000256" key="5">
    <source>
        <dbReference type="ARBA" id="ARBA00022723"/>
    </source>
</evidence>
<dbReference type="RefSeq" id="XP_040678320.1">
    <property type="nucleotide sequence ID" value="XM_040823649.1"/>
</dbReference>
<sequence>MIVRIPFRAKPLRSACCDGQAQRWASYYESSLTKDALKQKVESGLAGGNGDANMSLDTEKKTISTATGDLPISPLFDPDWMKARRRSRKQNPSRPMGRFRKKLANNPYTQALATPIRRCPNTAICLPRYFLQDFELVKHPKDDSPWWAPGPLAFENLIDESQPRKDEPRDAGLDVEKSQTKTSGPDAHAPTTNSSRRTGRSPITSYALARKSVIDRIGGPSQRHAAQLLATRTGLALAPNIKSPVWRQDMGDVLLRMMRRQAVDALVFQSGMEGSRREKVLQPCEEWDQVKEVKPSGCVLWLPSKEESCPRYATLDIDGAKYGCKLVVHDLHRLFGEAELERLTAALGTAAEAPRTMMFDHSEMMLMMHRGLRPWTEIRKAAGADSLVSSTILDIAMNQPPTLPRSLVAVQYQAKRSGASERFERGTHLQSSPAEQASSLPRFDAQMQSGHGAELIQQERKPYKNGKPATPIFLIHDGGGTTFAYHCLDSINRYIYGIGNPYFDNPEAFEGNLAHLGQVYVAWIRRAVTRPDFPVRRAGNGRVQIYLGGWSLGGLLGFEVARRLVDDDDIKVVGILMIDTIYPGGFRWTATTDPASQVPETGLARTEMLSRRCMVQARRMVGGWKMPVWDGDDADTRPKSVLVRAKGCLPTAAGGLGVHELDIYRGDEKLGWGKYDRNMFAQVFAVDGHHFDLFSFGRVAETTRVVTRALERLDKELVSKSVTSDPTSFAHDSVRNRWPVILTGAVDDVHRTVAETDDAEKQAEGKKIIEQLGNLKYEVLHDRKLTPIVDDGYPEEIARYNKEIEQLGNPTWLHVPWLFSECYMYRRISTFFSVTKHWKNYDIFARQKMDTFRTSRNAVVELASRYKEFVTELRGNTDATHNEDAEKLLFTEMFEICLWGNATDLSLLTNLTYEDIQKLQGSQARKAAEKNILINDLPDAYAILKKARDDGKKERRVDFVLDNSGFELYVDLVLAGFLLTSGLATQIVLRPKSIPWFVSDVLPGDFPLLLNAISNPKKFFEAQSDEEKLQDKTPAPLADKEAEDLLYVFQEWANLHAEGQLILRPNRYWTAGGSFWRLPAEAPELHEDLKGAELTIFKGDLNYRKLTGDAQWDPTTPWTTALGPMGPGSGVNVLSLRTCKADVVVGLPAGKDQELRATEGGGSDTGARRWAWHGKWAVVCLSKGS</sequence>
<comment type="cofactor">
    <cofactor evidence="2">
        <name>Mn(2+)</name>
        <dbReference type="ChEBI" id="CHEBI:29035"/>
    </cofactor>
</comment>
<evidence type="ECO:0000256" key="2">
    <source>
        <dbReference type="ARBA" id="ARBA00001936"/>
    </source>
</evidence>
<evidence type="ECO:0000313" key="12">
    <source>
        <dbReference type="Proteomes" id="UP000030816"/>
    </source>
</evidence>
<dbReference type="GeneID" id="63739306"/>
<dbReference type="PANTHER" id="PTHR12260:SF6">
    <property type="entry name" value="DAMAGE-CONTROL PHOSPHATASE ARMT1"/>
    <property type="match status" value="1"/>
</dbReference>
<evidence type="ECO:0000256" key="1">
    <source>
        <dbReference type="ARBA" id="ARBA00001326"/>
    </source>
</evidence>
<keyword evidence="7" id="KW-0464">Manganese</keyword>
<dbReference type="SUPFAM" id="SSF53474">
    <property type="entry name" value="alpha/beta-Hydrolases"/>
    <property type="match status" value="1"/>
</dbReference>
<dbReference type="InterPro" id="IPR029058">
    <property type="entry name" value="AB_hydrolase_fold"/>
</dbReference>
<name>A0A0B2WUI5_METAS</name>
<comment type="similarity">
    <text evidence="4">Belongs to the damage-control phosphatase family. Sugar phosphate phosphatase III subfamily.</text>
</comment>
<dbReference type="AlphaFoldDB" id="A0A0B2WUI5"/>
<comment type="cofactor">
    <cofactor evidence="3">
        <name>Ni(2+)</name>
        <dbReference type="ChEBI" id="CHEBI:49786"/>
    </cofactor>
</comment>
<evidence type="ECO:0000256" key="9">
    <source>
        <dbReference type="SAM" id="MobiDB-lite"/>
    </source>
</evidence>
<dbReference type="GO" id="GO:0006974">
    <property type="term" value="P:DNA damage response"/>
    <property type="evidence" value="ECO:0007669"/>
    <property type="project" value="TreeGrafter"/>
</dbReference>
<comment type="caution">
    <text evidence="11">The sequence shown here is derived from an EMBL/GenBank/DDBJ whole genome shotgun (WGS) entry which is preliminary data.</text>
</comment>
<dbReference type="GO" id="GO:0005634">
    <property type="term" value="C:nucleus"/>
    <property type="evidence" value="ECO:0007669"/>
    <property type="project" value="TreeGrafter"/>
</dbReference>
<keyword evidence="5" id="KW-0479">Metal-binding</keyword>
<dbReference type="FunFam" id="1.20.930.60:FF:000002">
    <property type="entry name" value="Protein-glutamate O-methyltransferase C1393.13"/>
    <property type="match status" value="1"/>
</dbReference>
<dbReference type="GO" id="GO:0016791">
    <property type="term" value="F:phosphatase activity"/>
    <property type="evidence" value="ECO:0007669"/>
    <property type="project" value="TreeGrafter"/>
</dbReference>
<evidence type="ECO:0000256" key="6">
    <source>
        <dbReference type="ARBA" id="ARBA00022801"/>
    </source>
</evidence>
<dbReference type="InterPro" id="IPR036075">
    <property type="entry name" value="ARMT-1-like_metal-bd_sf"/>
</dbReference>
<dbReference type="InterPro" id="IPR039763">
    <property type="entry name" value="ARMT1"/>
</dbReference>
<feature type="region of interest" description="Disordered" evidence="9">
    <location>
        <begin position="158"/>
        <end position="202"/>
    </location>
</feature>
<protein>
    <submittedName>
        <fullName evidence="11">Thioesterase domain containing protein</fullName>
    </submittedName>
</protein>
<dbReference type="Gene3D" id="3.40.50.10880">
    <property type="entry name" value="Uncharacterised protein PF01937, DUF89, domain 3"/>
    <property type="match status" value="1"/>
</dbReference>
<comment type="catalytic activity">
    <reaction evidence="1">
        <text>beta-D-fructose 1-phosphate + H2O = D-fructose + phosphate</text>
        <dbReference type="Rhea" id="RHEA:35603"/>
        <dbReference type="ChEBI" id="CHEBI:15377"/>
        <dbReference type="ChEBI" id="CHEBI:37721"/>
        <dbReference type="ChEBI" id="CHEBI:43474"/>
        <dbReference type="ChEBI" id="CHEBI:138881"/>
    </reaction>
</comment>
<dbReference type="GO" id="GO:0046872">
    <property type="term" value="F:metal ion binding"/>
    <property type="evidence" value="ECO:0007669"/>
    <property type="project" value="UniProtKB-KW"/>
</dbReference>
<dbReference type="InterPro" id="IPR002791">
    <property type="entry name" value="ARMT1-like_metal-bd"/>
</dbReference>
<feature type="compositionally biased region" description="Basic and acidic residues" evidence="9">
    <location>
        <begin position="161"/>
        <end position="179"/>
    </location>
</feature>
<evidence type="ECO:0000256" key="7">
    <source>
        <dbReference type="ARBA" id="ARBA00023211"/>
    </source>
</evidence>
<feature type="compositionally biased region" description="Basic residues" evidence="9">
    <location>
        <begin position="83"/>
        <end position="103"/>
    </location>
</feature>
<feature type="domain" description="Damage-control phosphatase ARMT1-like metal-binding" evidence="10">
    <location>
        <begin position="734"/>
        <end position="1154"/>
    </location>
</feature>
<dbReference type="OrthoDB" id="541375at2759"/>
<keyword evidence="12" id="KW-1185">Reference proteome</keyword>
<dbReference type="STRING" id="1081103.A0A0B2WUI5"/>
<dbReference type="Gene3D" id="1.20.930.60">
    <property type="match status" value="1"/>
</dbReference>
<dbReference type="EMBL" id="AZHE01000011">
    <property type="protein sequence ID" value="KHN97254.1"/>
    <property type="molecule type" value="Genomic_DNA"/>
</dbReference>
<evidence type="ECO:0000256" key="8">
    <source>
        <dbReference type="ARBA" id="ARBA00048809"/>
    </source>
</evidence>
<feature type="compositionally biased region" description="Polar residues" evidence="9">
    <location>
        <begin position="190"/>
        <end position="202"/>
    </location>
</feature>
<keyword evidence="6" id="KW-0378">Hydrolase</keyword>
<dbReference type="Pfam" id="PF01937">
    <property type="entry name" value="ARMT1-like_dom"/>
    <property type="match status" value="1"/>
</dbReference>
<organism evidence="11 12">
    <name type="scientific">Metarhizium album (strain ARSEF 1941)</name>
    <dbReference type="NCBI Taxonomy" id="1081103"/>
    <lineage>
        <taxon>Eukaryota</taxon>
        <taxon>Fungi</taxon>
        <taxon>Dikarya</taxon>
        <taxon>Ascomycota</taxon>
        <taxon>Pezizomycotina</taxon>
        <taxon>Sordariomycetes</taxon>
        <taxon>Hypocreomycetidae</taxon>
        <taxon>Hypocreales</taxon>
        <taxon>Clavicipitaceae</taxon>
        <taxon>Metarhizium</taxon>
    </lineage>
</organism>
<dbReference type="Gene3D" id="3.40.50.1820">
    <property type="entry name" value="alpha/beta hydrolase"/>
    <property type="match status" value="1"/>
</dbReference>
<dbReference type="Proteomes" id="UP000030816">
    <property type="component" value="Unassembled WGS sequence"/>
</dbReference>
<evidence type="ECO:0000259" key="10">
    <source>
        <dbReference type="Pfam" id="PF01937"/>
    </source>
</evidence>
<evidence type="ECO:0000256" key="4">
    <source>
        <dbReference type="ARBA" id="ARBA00009519"/>
    </source>
</evidence>
<proteinExistence type="inferred from homology"/>
<gene>
    <name evidence="11" type="ORF">MAM_04851</name>
</gene>
<feature type="region of interest" description="Disordered" evidence="9">
    <location>
        <begin position="420"/>
        <end position="440"/>
    </location>
</feature>
<dbReference type="SUPFAM" id="SSF111321">
    <property type="entry name" value="AF1104-like"/>
    <property type="match status" value="1"/>
</dbReference>
<accession>A0A0B2WUI5</accession>
<dbReference type="PANTHER" id="PTHR12260">
    <property type="entry name" value="DAMAGE-CONTROL PHOSPHATASE ARMT1"/>
    <property type="match status" value="1"/>
</dbReference>
<dbReference type="HOGENOM" id="CLU_272498_0_0_1"/>
<evidence type="ECO:0000256" key="3">
    <source>
        <dbReference type="ARBA" id="ARBA00001967"/>
    </source>
</evidence>
<feature type="compositionally biased region" description="Polar residues" evidence="9">
    <location>
        <begin position="428"/>
        <end position="439"/>
    </location>
</feature>
<reference evidence="11 12" key="1">
    <citation type="journal article" date="2014" name="Proc. Natl. Acad. Sci. U.S.A.">
        <title>Trajectory and genomic determinants of fungal-pathogen speciation and host adaptation.</title>
        <authorList>
            <person name="Hu X."/>
            <person name="Xiao G."/>
            <person name="Zheng P."/>
            <person name="Shang Y."/>
            <person name="Su Y."/>
            <person name="Zhang X."/>
            <person name="Liu X."/>
            <person name="Zhan S."/>
            <person name="St Leger R.J."/>
            <person name="Wang C."/>
        </authorList>
    </citation>
    <scope>NUCLEOTIDE SEQUENCE [LARGE SCALE GENOMIC DNA]</scope>
    <source>
        <strain evidence="11 12">ARSEF 1941</strain>
    </source>
</reference>